<reference evidence="2" key="2">
    <citation type="submission" date="2020-09" db="EMBL/GenBank/DDBJ databases">
        <authorList>
            <person name="Sun Q."/>
            <person name="Zhou Y."/>
        </authorList>
    </citation>
    <scope>NUCLEOTIDE SEQUENCE</scope>
    <source>
        <strain evidence="2">CGMCC 1.15367</strain>
    </source>
</reference>
<proteinExistence type="predicted"/>
<dbReference type="InterPro" id="IPR007731">
    <property type="entry name" value="DUF669"/>
</dbReference>
<feature type="compositionally biased region" description="Low complexity" evidence="1">
    <location>
        <begin position="140"/>
        <end position="164"/>
    </location>
</feature>
<gene>
    <name evidence="2" type="ORF">GCM10011390_41930</name>
</gene>
<comment type="caution">
    <text evidence="2">The sequence shown here is derived from an EMBL/GenBank/DDBJ whole genome shotgun (WGS) entry which is preliminary data.</text>
</comment>
<keyword evidence="3" id="KW-1185">Reference proteome</keyword>
<sequence>MVDISQFDTTTYEPRGDFEAIPAGTYEAEITESSIQPISKNDDKGDCIVLTWKIRGGSFDGRLIWQRLNLWFKGSEKTPGKVVDIARQQLSEIANACGRPGARSTEDIHYQPCLIRVAVQVDPSGNYPPRNEVKGAKPLGQGQSQQQRPAPQQQSHQQPRQQSASGGGWPRR</sequence>
<evidence type="ECO:0000256" key="1">
    <source>
        <dbReference type="SAM" id="MobiDB-lite"/>
    </source>
</evidence>
<protein>
    <recommendedName>
        <fullName evidence="4">DUF669 domain-containing protein</fullName>
    </recommendedName>
</protein>
<dbReference type="Pfam" id="PF05037">
    <property type="entry name" value="DUF669"/>
    <property type="match status" value="1"/>
</dbReference>
<reference evidence="2" key="1">
    <citation type="journal article" date="2014" name="Int. J. Syst. Evol. Microbiol.">
        <title>Complete genome sequence of Corynebacterium casei LMG S-19264T (=DSM 44701T), isolated from a smear-ripened cheese.</title>
        <authorList>
            <consortium name="US DOE Joint Genome Institute (JGI-PGF)"/>
            <person name="Walter F."/>
            <person name="Albersmeier A."/>
            <person name="Kalinowski J."/>
            <person name="Ruckert C."/>
        </authorList>
    </citation>
    <scope>NUCLEOTIDE SEQUENCE</scope>
    <source>
        <strain evidence="2">CGMCC 1.15367</strain>
    </source>
</reference>
<evidence type="ECO:0000313" key="3">
    <source>
        <dbReference type="Proteomes" id="UP000644699"/>
    </source>
</evidence>
<dbReference type="RefSeq" id="WP_188911976.1">
    <property type="nucleotide sequence ID" value="NZ_BMIQ01000008.1"/>
</dbReference>
<dbReference type="AlphaFoldDB" id="A0A916ZYZ5"/>
<dbReference type="Proteomes" id="UP000644699">
    <property type="component" value="Unassembled WGS sequence"/>
</dbReference>
<evidence type="ECO:0000313" key="2">
    <source>
        <dbReference type="EMBL" id="GGE18350.1"/>
    </source>
</evidence>
<name>A0A916ZYZ5_9HYPH</name>
<evidence type="ECO:0008006" key="4">
    <source>
        <dbReference type="Google" id="ProtNLM"/>
    </source>
</evidence>
<feature type="region of interest" description="Disordered" evidence="1">
    <location>
        <begin position="124"/>
        <end position="172"/>
    </location>
</feature>
<organism evidence="2 3">
    <name type="scientific">Aureimonas endophytica</name>
    <dbReference type="NCBI Taxonomy" id="2027858"/>
    <lineage>
        <taxon>Bacteria</taxon>
        <taxon>Pseudomonadati</taxon>
        <taxon>Pseudomonadota</taxon>
        <taxon>Alphaproteobacteria</taxon>
        <taxon>Hyphomicrobiales</taxon>
        <taxon>Aurantimonadaceae</taxon>
        <taxon>Aureimonas</taxon>
    </lineage>
</organism>
<accession>A0A916ZYZ5</accession>
<dbReference type="EMBL" id="BMIQ01000008">
    <property type="protein sequence ID" value="GGE18350.1"/>
    <property type="molecule type" value="Genomic_DNA"/>
</dbReference>